<proteinExistence type="predicted"/>
<keyword evidence="2" id="KW-1185">Reference proteome</keyword>
<sequence>MSASAASVSVQTFKFHEAVCNSTGTANNLDVFPNGAVGLSTEVVTQWFLVYIPERGSYRIWQHTTTNVLDATRATGGNTSVWPDHGADWQHDSRLGSNRVTGYTLTPLSQPQHVLTMASPFGDSRGNPATPAQLREAPRARTRAWVLSSEDPTEEGQPWQFGEEFDFESSYCEEVQAQIAQAEEQIAGGE</sequence>
<dbReference type="AlphaFoldDB" id="A0A9P7F445"/>
<dbReference type="InterPro" id="IPR035992">
    <property type="entry name" value="Ricin_B-like_lectins"/>
</dbReference>
<name>A0A9P7F445_9AGAM</name>
<dbReference type="Gene3D" id="2.80.10.50">
    <property type="match status" value="1"/>
</dbReference>
<reference evidence="1" key="1">
    <citation type="journal article" date="2020" name="New Phytol.">
        <title>Comparative genomics reveals dynamic genome evolution in host specialist ectomycorrhizal fungi.</title>
        <authorList>
            <person name="Lofgren L.A."/>
            <person name="Nguyen N.H."/>
            <person name="Vilgalys R."/>
            <person name="Ruytinx J."/>
            <person name="Liao H.L."/>
            <person name="Branco S."/>
            <person name="Kuo A."/>
            <person name="LaButti K."/>
            <person name="Lipzen A."/>
            <person name="Andreopoulos W."/>
            <person name="Pangilinan J."/>
            <person name="Riley R."/>
            <person name="Hundley H."/>
            <person name="Na H."/>
            <person name="Barry K."/>
            <person name="Grigoriev I.V."/>
            <person name="Stajich J.E."/>
            <person name="Kennedy P.G."/>
        </authorList>
    </citation>
    <scope>NUCLEOTIDE SEQUENCE</scope>
    <source>
        <strain evidence="1">FC423</strain>
    </source>
</reference>
<dbReference type="SUPFAM" id="SSF50370">
    <property type="entry name" value="Ricin B-like lectins"/>
    <property type="match status" value="1"/>
</dbReference>
<accession>A0A9P7F445</accession>
<dbReference type="OrthoDB" id="3213708at2759"/>
<evidence type="ECO:0000313" key="2">
    <source>
        <dbReference type="Proteomes" id="UP000823399"/>
    </source>
</evidence>
<dbReference type="Proteomes" id="UP000823399">
    <property type="component" value="Unassembled WGS sequence"/>
</dbReference>
<comment type="caution">
    <text evidence="1">The sequence shown here is derived from an EMBL/GenBank/DDBJ whole genome shotgun (WGS) entry which is preliminary data.</text>
</comment>
<gene>
    <name evidence="1" type="ORF">F5147DRAFT_761978</name>
</gene>
<dbReference type="EMBL" id="JABBWM010000039">
    <property type="protein sequence ID" value="KAG2105043.1"/>
    <property type="molecule type" value="Genomic_DNA"/>
</dbReference>
<evidence type="ECO:0000313" key="1">
    <source>
        <dbReference type="EMBL" id="KAG2105043.1"/>
    </source>
</evidence>
<protein>
    <submittedName>
        <fullName evidence="1">Uncharacterized protein</fullName>
    </submittedName>
</protein>
<organism evidence="1 2">
    <name type="scientific">Suillus discolor</name>
    <dbReference type="NCBI Taxonomy" id="1912936"/>
    <lineage>
        <taxon>Eukaryota</taxon>
        <taxon>Fungi</taxon>
        <taxon>Dikarya</taxon>
        <taxon>Basidiomycota</taxon>
        <taxon>Agaricomycotina</taxon>
        <taxon>Agaricomycetes</taxon>
        <taxon>Agaricomycetidae</taxon>
        <taxon>Boletales</taxon>
        <taxon>Suillineae</taxon>
        <taxon>Suillaceae</taxon>
        <taxon>Suillus</taxon>
    </lineage>
</organism>
<dbReference type="GeneID" id="64702815"/>
<dbReference type="RefSeq" id="XP_041291093.1">
    <property type="nucleotide sequence ID" value="XM_041440556.1"/>
</dbReference>